<organism evidence="7 8">
    <name type="scientific">Dictyobacter kobayashii</name>
    <dbReference type="NCBI Taxonomy" id="2014872"/>
    <lineage>
        <taxon>Bacteria</taxon>
        <taxon>Bacillati</taxon>
        <taxon>Chloroflexota</taxon>
        <taxon>Ktedonobacteria</taxon>
        <taxon>Ktedonobacterales</taxon>
        <taxon>Dictyobacteraceae</taxon>
        <taxon>Dictyobacter</taxon>
    </lineage>
</organism>
<evidence type="ECO:0000313" key="8">
    <source>
        <dbReference type="Proteomes" id="UP000287188"/>
    </source>
</evidence>
<dbReference type="PANTHER" id="PTHR39087">
    <property type="entry name" value="UPF0104 MEMBRANE PROTEIN MJ1595"/>
    <property type="match status" value="1"/>
</dbReference>
<keyword evidence="4 6" id="KW-1133">Transmembrane helix</keyword>
<evidence type="ECO:0000256" key="4">
    <source>
        <dbReference type="ARBA" id="ARBA00022989"/>
    </source>
</evidence>
<feature type="transmembrane region" description="Helical" evidence="6">
    <location>
        <begin position="238"/>
        <end position="262"/>
    </location>
</feature>
<protein>
    <submittedName>
        <fullName evidence="7">TIGR00374 family protein</fullName>
    </submittedName>
</protein>
<feature type="transmembrane region" description="Helical" evidence="6">
    <location>
        <begin position="70"/>
        <end position="91"/>
    </location>
</feature>
<evidence type="ECO:0000256" key="5">
    <source>
        <dbReference type="ARBA" id="ARBA00023136"/>
    </source>
</evidence>
<evidence type="ECO:0000256" key="2">
    <source>
        <dbReference type="ARBA" id="ARBA00022475"/>
    </source>
</evidence>
<sequence>MFTRRMRTGIIFSLVLAFIVIIAIALYADLPRMVEALTHFRWVYIPLILGFTLVNYAGRFIKWQYYLKRLKIAISGGESLWIFLAGLSMAITPGKVGELLKSYLLKRSTGVPISRTSPIIVAERLSDGIAMLVLAAAGLFLYGIGWEILLLLLVLGLGGIILIQNRPLVLSLLQKGERLPLVSKFVHLVREFYESTYTLLQWRPLLLAICIGIISWSGECAALYFVYSGLGIAAGPDLFIKSMFILAVSSLIGSASGLPGGLGTADGSMLGLTHLLVTTSATLGGAATLLIRLCTLWFGLLIGVMALLRIRWLQRRRNPGPLDSDWDEHKQKHGVAQPIHDDLTYATMGTSASTSTGEKFV</sequence>
<dbReference type="AlphaFoldDB" id="A0A402ALW9"/>
<evidence type="ECO:0000256" key="6">
    <source>
        <dbReference type="SAM" id="Phobius"/>
    </source>
</evidence>
<gene>
    <name evidence="7" type="ORF">KDK_38350</name>
</gene>
<reference evidence="8" key="1">
    <citation type="submission" date="2018-12" db="EMBL/GenBank/DDBJ databases">
        <title>Tengunoibacter tsumagoiensis gen. nov., sp. nov., Dictyobacter kobayashii sp. nov., D. alpinus sp. nov., and D. joshuensis sp. nov. and description of Dictyobacteraceae fam. nov. within the order Ktedonobacterales isolated from Tengu-no-mugimeshi.</title>
        <authorList>
            <person name="Wang C.M."/>
            <person name="Zheng Y."/>
            <person name="Sakai Y."/>
            <person name="Toyoda A."/>
            <person name="Minakuchi Y."/>
            <person name="Abe K."/>
            <person name="Yokota A."/>
            <person name="Yabe S."/>
        </authorList>
    </citation>
    <scope>NUCLEOTIDE SEQUENCE [LARGE SCALE GENOMIC DNA]</scope>
    <source>
        <strain evidence="8">Uno11</strain>
    </source>
</reference>
<comment type="subcellular location">
    <subcellularLocation>
        <location evidence="1">Cell membrane</location>
        <topology evidence="1">Multi-pass membrane protein</topology>
    </subcellularLocation>
</comment>
<dbReference type="GO" id="GO:0005886">
    <property type="term" value="C:plasma membrane"/>
    <property type="evidence" value="ECO:0007669"/>
    <property type="project" value="UniProtKB-SubCell"/>
</dbReference>
<keyword evidence="5 6" id="KW-0472">Membrane</keyword>
<comment type="caution">
    <text evidence="7">The sequence shown here is derived from an EMBL/GenBank/DDBJ whole genome shotgun (WGS) entry which is preliminary data.</text>
</comment>
<evidence type="ECO:0000313" key="7">
    <source>
        <dbReference type="EMBL" id="GCE20035.1"/>
    </source>
</evidence>
<dbReference type="OrthoDB" id="9799911at2"/>
<feature type="transmembrane region" description="Helical" evidence="6">
    <location>
        <begin position="125"/>
        <end position="142"/>
    </location>
</feature>
<feature type="transmembrane region" description="Helical" evidence="6">
    <location>
        <begin position="149"/>
        <end position="169"/>
    </location>
</feature>
<keyword evidence="2" id="KW-1003">Cell membrane</keyword>
<dbReference type="PANTHER" id="PTHR39087:SF2">
    <property type="entry name" value="UPF0104 MEMBRANE PROTEIN MJ1595"/>
    <property type="match status" value="1"/>
</dbReference>
<feature type="transmembrane region" description="Helical" evidence="6">
    <location>
        <begin position="205"/>
        <end position="226"/>
    </location>
</feature>
<evidence type="ECO:0000256" key="1">
    <source>
        <dbReference type="ARBA" id="ARBA00004651"/>
    </source>
</evidence>
<feature type="transmembrane region" description="Helical" evidence="6">
    <location>
        <begin position="282"/>
        <end position="308"/>
    </location>
</feature>
<dbReference type="Proteomes" id="UP000287188">
    <property type="component" value="Unassembled WGS sequence"/>
</dbReference>
<accession>A0A402ALW9</accession>
<dbReference type="EMBL" id="BIFS01000001">
    <property type="protein sequence ID" value="GCE20035.1"/>
    <property type="molecule type" value="Genomic_DNA"/>
</dbReference>
<evidence type="ECO:0000256" key="3">
    <source>
        <dbReference type="ARBA" id="ARBA00022692"/>
    </source>
</evidence>
<proteinExistence type="predicted"/>
<name>A0A402ALW9_9CHLR</name>
<keyword evidence="3 6" id="KW-0812">Transmembrane</keyword>
<feature type="transmembrane region" description="Helical" evidence="6">
    <location>
        <begin position="40"/>
        <end position="58"/>
    </location>
</feature>
<dbReference type="NCBIfam" id="TIGR00374">
    <property type="entry name" value="flippase-like domain"/>
    <property type="match status" value="1"/>
</dbReference>
<dbReference type="Pfam" id="PF03706">
    <property type="entry name" value="LPG_synthase_TM"/>
    <property type="match status" value="1"/>
</dbReference>
<dbReference type="InterPro" id="IPR022791">
    <property type="entry name" value="L-PG_synthase/AglD"/>
</dbReference>
<dbReference type="RefSeq" id="WP_126551790.1">
    <property type="nucleotide sequence ID" value="NZ_BIFS01000001.1"/>
</dbReference>
<keyword evidence="8" id="KW-1185">Reference proteome</keyword>
<feature type="transmembrane region" description="Helical" evidence="6">
    <location>
        <begin position="9"/>
        <end position="28"/>
    </location>
</feature>